<evidence type="ECO:0000313" key="6">
    <source>
        <dbReference type="EMBL" id="CAF1366498.1"/>
    </source>
</evidence>
<dbReference type="PANTHER" id="PTHR10357:SF179">
    <property type="entry name" value="NEUTRAL AND BASIC AMINO ACID TRANSPORT PROTEIN RBAT"/>
    <property type="match status" value="1"/>
</dbReference>
<comment type="similarity">
    <text evidence="1">Belongs to the glycosyl hydrolase 13 family.</text>
</comment>
<dbReference type="EMBL" id="CAJNOQ010015685">
    <property type="protein sequence ID" value="CAF1366498.1"/>
    <property type="molecule type" value="Genomic_DNA"/>
</dbReference>
<dbReference type="SUPFAM" id="SSF51445">
    <property type="entry name" value="(Trans)glycosidases"/>
    <property type="match status" value="1"/>
</dbReference>
<evidence type="ECO:0000259" key="4">
    <source>
        <dbReference type="SMART" id="SM00642"/>
    </source>
</evidence>
<sequence>MNFHRPFFSKTSNSRVSSKILDTNEQLNEGIYRCKHGVSYQIFVQSFYDSNGDGIGDLNGIRLKLDYLKGLGISLIWLMPIHPSKSYHKYDVVDHFSIHPDYGTLDDFKQLIREAHERNILIIIDLVVNHTSCDHPWFVDCRNNRSSQYRDFYIWQDSEKIQKLGHKRLATPDSGLTGVWHPVVEQNENENKPPTNTISELVIAAVQDNISKFSSQIPTAPPLPSSTEIKNNKKAKNNQNNNYYAMFDPSMPDLNYDNENVKRAVIDIGKYWLKFGVDGFRLDAAKHIYKPHRPKDNHNWWQLFRSEMEKINSNVYLVGEVWDMAYVIAPYLRGIPSMFNFEMALYIMNCVHRERCQGLLNRHLENIEFYTATNPEYLDALFLTNHDQTRLMTEMNKNKQKAKMCASILLTLSGSPFIYYGEEIGMLGDKPDENIREPFYWTDKSDNTGQTTWLKCTYTTRSNGCVPFDEQINDSYSLYSHYKTLIHIRNQSDALTFGDLIPIDVKNASICAFERIYGQDTVLVIHNLSTKSVTIPLPNNISENDVTVLWTTNNQNQLGKKNVTVSGYSTIILKPNIAN</sequence>
<evidence type="ECO:0000256" key="1">
    <source>
        <dbReference type="ARBA" id="ARBA00008061"/>
    </source>
</evidence>
<comment type="caution">
    <text evidence="6">The sequence shown here is derived from an EMBL/GenBank/DDBJ whole genome shotgun (WGS) entry which is preliminary data.</text>
</comment>
<dbReference type="Gene3D" id="2.60.40.1180">
    <property type="entry name" value="Golgi alpha-mannosidase II"/>
    <property type="match status" value="1"/>
</dbReference>
<dbReference type="Proteomes" id="UP000663829">
    <property type="component" value="Unassembled WGS sequence"/>
</dbReference>
<dbReference type="OrthoDB" id="1740265at2759"/>
<evidence type="ECO:0000313" key="9">
    <source>
        <dbReference type="Proteomes" id="UP000663829"/>
    </source>
</evidence>
<dbReference type="Pfam" id="PF00128">
    <property type="entry name" value="Alpha-amylase"/>
    <property type="match status" value="2"/>
</dbReference>
<dbReference type="SMART" id="SM00642">
    <property type="entry name" value="Aamy"/>
    <property type="match status" value="1"/>
</dbReference>
<dbReference type="Gene3D" id="3.90.400.10">
    <property type="entry name" value="Oligo-1,6-glucosidase, Domain 2"/>
    <property type="match status" value="1"/>
</dbReference>
<dbReference type="InterPro" id="IPR045857">
    <property type="entry name" value="O16G_dom_2"/>
</dbReference>
<evidence type="ECO:0000256" key="3">
    <source>
        <dbReference type="ARBA" id="ARBA00023295"/>
    </source>
</evidence>
<dbReference type="GO" id="GO:0004556">
    <property type="term" value="F:alpha-amylase activity"/>
    <property type="evidence" value="ECO:0007669"/>
    <property type="project" value="TreeGrafter"/>
</dbReference>
<evidence type="ECO:0000313" key="7">
    <source>
        <dbReference type="EMBL" id="CAF3982576.1"/>
    </source>
</evidence>
<proteinExistence type="inferred from homology"/>
<keyword evidence="9" id="KW-1185">Reference proteome</keyword>
<dbReference type="GO" id="GO:0009313">
    <property type="term" value="P:oligosaccharide catabolic process"/>
    <property type="evidence" value="ECO:0007669"/>
    <property type="project" value="TreeGrafter"/>
</dbReference>
<dbReference type="InterPro" id="IPR056300">
    <property type="entry name" value="SusG-like_C"/>
</dbReference>
<dbReference type="SUPFAM" id="SSF51011">
    <property type="entry name" value="Glycosyl hydrolase domain"/>
    <property type="match status" value="1"/>
</dbReference>
<dbReference type="CDD" id="cd11316">
    <property type="entry name" value="AmyAc_bac2_AmyA"/>
    <property type="match status" value="1"/>
</dbReference>
<dbReference type="EMBL" id="CAJOBA010034314">
    <property type="protein sequence ID" value="CAF3982576.1"/>
    <property type="molecule type" value="Genomic_DNA"/>
</dbReference>
<evidence type="ECO:0000256" key="2">
    <source>
        <dbReference type="ARBA" id="ARBA00022801"/>
    </source>
</evidence>
<name>A0A815IIX1_9BILA</name>
<dbReference type="Proteomes" id="UP000682733">
    <property type="component" value="Unassembled WGS sequence"/>
</dbReference>
<dbReference type="Pfam" id="PF23915">
    <property type="entry name" value="SusG_C"/>
    <property type="match status" value="1"/>
</dbReference>
<dbReference type="AlphaFoldDB" id="A0A815IIX1"/>
<keyword evidence="2" id="KW-0378">Hydrolase</keyword>
<dbReference type="EMBL" id="CAJNOK010012790">
    <property type="protein sequence ID" value="CAF1171214.1"/>
    <property type="molecule type" value="Genomic_DNA"/>
</dbReference>
<accession>A0A815IIX1</accession>
<feature type="domain" description="Glycosyl hydrolase family 13 catalytic" evidence="4">
    <location>
        <begin position="41"/>
        <end position="489"/>
    </location>
</feature>
<dbReference type="InterPro" id="IPR006047">
    <property type="entry name" value="GH13_cat_dom"/>
</dbReference>
<keyword evidence="3" id="KW-0326">Glycosidase</keyword>
<protein>
    <recommendedName>
        <fullName evidence="4">Glycosyl hydrolase family 13 catalytic domain-containing protein</fullName>
    </recommendedName>
</protein>
<dbReference type="Proteomes" id="UP000681722">
    <property type="component" value="Unassembled WGS sequence"/>
</dbReference>
<gene>
    <name evidence="6" type="ORF">GPM918_LOCUS31640</name>
    <name evidence="5" type="ORF">OVA965_LOCUS22582</name>
    <name evidence="8" type="ORF">SRO942_LOCUS32288</name>
    <name evidence="7" type="ORF">TMI583_LOCUS23296</name>
</gene>
<dbReference type="Proteomes" id="UP000677228">
    <property type="component" value="Unassembled WGS sequence"/>
</dbReference>
<organism evidence="6 9">
    <name type="scientific">Didymodactylos carnosus</name>
    <dbReference type="NCBI Taxonomy" id="1234261"/>
    <lineage>
        <taxon>Eukaryota</taxon>
        <taxon>Metazoa</taxon>
        <taxon>Spiralia</taxon>
        <taxon>Gnathifera</taxon>
        <taxon>Rotifera</taxon>
        <taxon>Eurotatoria</taxon>
        <taxon>Bdelloidea</taxon>
        <taxon>Philodinida</taxon>
        <taxon>Philodinidae</taxon>
        <taxon>Didymodactylos</taxon>
    </lineage>
</organism>
<dbReference type="Gene3D" id="3.20.20.80">
    <property type="entry name" value="Glycosidases"/>
    <property type="match status" value="2"/>
</dbReference>
<dbReference type="PANTHER" id="PTHR10357">
    <property type="entry name" value="ALPHA-AMYLASE FAMILY MEMBER"/>
    <property type="match status" value="1"/>
</dbReference>
<dbReference type="EMBL" id="CAJOBC010073030">
    <property type="protein sequence ID" value="CAF4249177.1"/>
    <property type="molecule type" value="Genomic_DNA"/>
</dbReference>
<dbReference type="InterPro" id="IPR013780">
    <property type="entry name" value="Glyco_hydro_b"/>
</dbReference>
<evidence type="ECO:0000313" key="8">
    <source>
        <dbReference type="EMBL" id="CAF4249177.1"/>
    </source>
</evidence>
<dbReference type="InterPro" id="IPR017853">
    <property type="entry name" value="GH"/>
</dbReference>
<evidence type="ECO:0000313" key="5">
    <source>
        <dbReference type="EMBL" id="CAF1171214.1"/>
    </source>
</evidence>
<reference evidence="6" key="1">
    <citation type="submission" date="2021-02" db="EMBL/GenBank/DDBJ databases">
        <authorList>
            <person name="Nowell W R."/>
        </authorList>
    </citation>
    <scope>NUCLEOTIDE SEQUENCE</scope>
</reference>